<comment type="caution">
    <text evidence="5">The sequence shown here is derived from an EMBL/GenBank/DDBJ whole genome shotgun (WGS) entry which is preliminary data.</text>
</comment>
<name>A0A813X3X2_ADIRI</name>
<keyword evidence="4" id="KW-1133">Transmembrane helix</keyword>
<feature type="transmembrane region" description="Helical" evidence="4">
    <location>
        <begin position="564"/>
        <end position="581"/>
    </location>
</feature>
<dbReference type="Proteomes" id="UP000663828">
    <property type="component" value="Unassembled WGS sequence"/>
</dbReference>
<evidence type="ECO:0000313" key="5">
    <source>
        <dbReference type="EMBL" id="CAF0859851.1"/>
    </source>
</evidence>
<dbReference type="AlphaFoldDB" id="A0A813X3X2"/>
<gene>
    <name evidence="5" type="ORF">XAT740_LOCUS5928</name>
</gene>
<evidence type="ECO:0000313" key="6">
    <source>
        <dbReference type="Proteomes" id="UP000663828"/>
    </source>
</evidence>
<sequence length="582" mass="67685">MPPQKRRLFQVNRHVQASIMLLSVMDGAELDLNNTSLSSSPKTTPTATAAATTTTTTISTTDDYDKDLQLAAELGRCLLERNQELQNYIGVLQKQIDDEQCDIKLLHAKLESTREQLDSKCKQTEHLDATNYDLERELLQQRRENERERQRVKELSDLCEKTRKQCLEIEHEYGRFRSKQLSTQFYPKPITSHIQSSTIPPVKSRLRRHSQSTDVHPIQNSSPSSNIFDVSSASVFKTHLTELKSRIKSLTSECSTLNDKLHQSEQEKQFFINRMTLLERQHRDDIDSLQNELNHYKKLLEKQSNDSSSTTFSPMFSTPEHDVSLYDEVLFENKKLHFKSSYEPTNYKDLFASVYAKLKPSVLLCVHSSSTCTIPRFANLSVPSNFSIQQFLGVWYEIEGYFDDSQDEFDEIYDFTQSFELEHNSSEFLLVYGKARFVHEEQCFSFGPWLLNINNSARMILDRKDLNTTTSLNWPYYVLKTDYEHYLLIYSCTTANYLVEHVCDDTILWVFSRTRSLADEYSKELNEYIEKSLCINTTNVKKMPHGTKSCYMTNSALGTKFSSVEIRFCFIVLILYLFLIYK</sequence>
<protein>
    <submittedName>
        <fullName evidence="5">Uncharacterized protein</fullName>
    </submittedName>
</protein>
<reference evidence="5" key="1">
    <citation type="submission" date="2021-02" db="EMBL/GenBank/DDBJ databases">
        <authorList>
            <person name="Nowell W R."/>
        </authorList>
    </citation>
    <scope>NUCLEOTIDE SEQUENCE</scope>
</reference>
<keyword evidence="6" id="KW-1185">Reference proteome</keyword>
<feature type="coiled-coil region" evidence="3">
    <location>
        <begin position="240"/>
        <end position="306"/>
    </location>
</feature>
<evidence type="ECO:0000256" key="3">
    <source>
        <dbReference type="SAM" id="Coils"/>
    </source>
</evidence>
<keyword evidence="2 3" id="KW-0175">Coiled coil</keyword>
<accession>A0A813X3X2</accession>
<dbReference type="PANTHER" id="PTHR19232:SF7">
    <property type="entry name" value="CENTROCORTIN, ISOFORM A"/>
    <property type="match status" value="1"/>
</dbReference>
<dbReference type="SUPFAM" id="SSF50814">
    <property type="entry name" value="Lipocalins"/>
    <property type="match status" value="1"/>
</dbReference>
<comment type="similarity">
    <text evidence="1">Belongs to the CDR2 family.</text>
</comment>
<organism evidence="5 6">
    <name type="scientific">Adineta ricciae</name>
    <name type="common">Rotifer</name>
    <dbReference type="NCBI Taxonomy" id="249248"/>
    <lineage>
        <taxon>Eukaryota</taxon>
        <taxon>Metazoa</taxon>
        <taxon>Spiralia</taxon>
        <taxon>Gnathifera</taxon>
        <taxon>Rotifera</taxon>
        <taxon>Eurotatoria</taxon>
        <taxon>Bdelloidea</taxon>
        <taxon>Adinetida</taxon>
        <taxon>Adinetidae</taxon>
        <taxon>Adineta</taxon>
    </lineage>
</organism>
<proteinExistence type="inferred from homology"/>
<dbReference type="PROSITE" id="PS00213">
    <property type="entry name" value="LIPOCALIN"/>
    <property type="match status" value="1"/>
</dbReference>
<dbReference type="PANTHER" id="PTHR19232">
    <property type="entry name" value="CENTROCORTIN FAMILY MEMBER"/>
    <property type="match status" value="1"/>
</dbReference>
<dbReference type="Gene3D" id="2.40.128.20">
    <property type="match status" value="1"/>
</dbReference>
<dbReference type="InterPro" id="IPR012674">
    <property type="entry name" value="Calycin"/>
</dbReference>
<keyword evidence="4" id="KW-0812">Transmembrane</keyword>
<keyword evidence="4" id="KW-0472">Membrane</keyword>
<dbReference type="GO" id="GO:0008289">
    <property type="term" value="F:lipid binding"/>
    <property type="evidence" value="ECO:0007669"/>
    <property type="project" value="UniProtKB-KW"/>
</dbReference>
<evidence type="ECO:0000256" key="1">
    <source>
        <dbReference type="ARBA" id="ARBA00009019"/>
    </source>
</evidence>
<evidence type="ECO:0000256" key="2">
    <source>
        <dbReference type="ARBA" id="ARBA00023054"/>
    </source>
</evidence>
<feature type="coiled-coil region" evidence="3">
    <location>
        <begin position="96"/>
        <end position="172"/>
    </location>
</feature>
<dbReference type="InterPro" id="IPR022272">
    <property type="entry name" value="Lipocalin_CS"/>
</dbReference>
<evidence type="ECO:0000256" key="4">
    <source>
        <dbReference type="SAM" id="Phobius"/>
    </source>
</evidence>
<dbReference type="InterPro" id="IPR026079">
    <property type="entry name" value="CDR2"/>
</dbReference>
<dbReference type="EMBL" id="CAJNOR010000263">
    <property type="protein sequence ID" value="CAF0859851.1"/>
    <property type="molecule type" value="Genomic_DNA"/>
</dbReference>